<protein>
    <submittedName>
        <fullName evidence="2">Uncharacterized protein</fullName>
    </submittedName>
</protein>
<evidence type="ECO:0000256" key="1">
    <source>
        <dbReference type="SAM" id="MobiDB-lite"/>
    </source>
</evidence>
<name>A0A8J4AXL9_9CHLO</name>
<feature type="non-terminal residue" evidence="2">
    <location>
        <position position="1"/>
    </location>
</feature>
<gene>
    <name evidence="2" type="ORF">Vafri_6242</name>
</gene>
<accession>A0A8J4AXL9</accession>
<evidence type="ECO:0000313" key="3">
    <source>
        <dbReference type="Proteomes" id="UP000747399"/>
    </source>
</evidence>
<comment type="caution">
    <text evidence="2">The sequence shown here is derived from an EMBL/GenBank/DDBJ whole genome shotgun (WGS) entry which is preliminary data.</text>
</comment>
<dbReference type="AlphaFoldDB" id="A0A8J4AXL9"/>
<feature type="region of interest" description="Disordered" evidence="1">
    <location>
        <begin position="171"/>
        <end position="192"/>
    </location>
</feature>
<keyword evidence="3" id="KW-1185">Reference proteome</keyword>
<evidence type="ECO:0000313" key="2">
    <source>
        <dbReference type="EMBL" id="GIL49946.1"/>
    </source>
</evidence>
<dbReference type="EMBL" id="BNCO01000008">
    <property type="protein sequence ID" value="GIL49946.1"/>
    <property type="molecule type" value="Genomic_DNA"/>
</dbReference>
<reference evidence="2" key="1">
    <citation type="journal article" date="2021" name="Proc. Natl. Acad. Sci. U.S.A.">
        <title>Three genomes in the algal genus Volvox reveal the fate of a haploid sex-determining region after a transition to homothallism.</title>
        <authorList>
            <person name="Yamamoto K."/>
            <person name="Hamaji T."/>
            <person name="Kawai-Toyooka H."/>
            <person name="Matsuzaki R."/>
            <person name="Takahashi F."/>
            <person name="Nishimura Y."/>
            <person name="Kawachi M."/>
            <person name="Noguchi H."/>
            <person name="Minakuchi Y."/>
            <person name="Umen J.G."/>
            <person name="Toyoda A."/>
            <person name="Nozaki H."/>
        </authorList>
    </citation>
    <scope>NUCLEOTIDE SEQUENCE</scope>
    <source>
        <strain evidence="2">NIES-3780</strain>
    </source>
</reference>
<sequence length="472" mass="50222">TPPAQRLLHLVPCVGGDSSGAAVEGRSTLLDKVARRRESLSSVPTIGSVEEDWHDARSVASTFSIMSCFNTSVAVNSTTALHPHEGDGGEHHHDALQPPLLTHMHSYQHQKSAEDGATAMVVAETLANHMQDMRQQGGGGDAAAAAAAAAAGTTADGKHHLLIVQKQGPLLPATPSAPRRQTPPLEWSPAPQDSVSLTGHFSTPVLSAPHRTCSPAASAASAVKVETAMDASAAVVVTDDVAAKVAVLPPEAAETGVAVPLPLPTTPRGIMTPVVLGLPAGLPDSERPSWVPESLIPGLDPQTRFLPVPKVTGVAGYWAKIPELSAPIPMPIDVALNANRMARVAHESIKGILLKETDTQVIVKARLTLPLGLRYTHEERYNKDNSTYTLMIRRDVRPGKSITRMFYTADGDVLLVCESLDTAGRTTHIGYELAHVYDNGEKIRCRQWVLILHSGKMVEQFFVGCRAPLPGH</sequence>
<organism evidence="2 3">
    <name type="scientific">Volvox africanus</name>
    <dbReference type="NCBI Taxonomy" id="51714"/>
    <lineage>
        <taxon>Eukaryota</taxon>
        <taxon>Viridiplantae</taxon>
        <taxon>Chlorophyta</taxon>
        <taxon>core chlorophytes</taxon>
        <taxon>Chlorophyceae</taxon>
        <taxon>CS clade</taxon>
        <taxon>Chlamydomonadales</taxon>
        <taxon>Volvocaceae</taxon>
        <taxon>Volvox</taxon>
    </lineage>
</organism>
<proteinExistence type="predicted"/>
<dbReference type="Proteomes" id="UP000747399">
    <property type="component" value="Unassembled WGS sequence"/>
</dbReference>